<feature type="region of interest" description="Disordered" evidence="6">
    <location>
        <begin position="1109"/>
        <end position="1140"/>
    </location>
</feature>
<protein>
    <submittedName>
        <fullName evidence="11">Immunoglobulin domain-containing protein</fullName>
    </submittedName>
</protein>
<gene>
    <name evidence="11" type="ORF">DdX_02594</name>
</gene>
<evidence type="ECO:0000256" key="2">
    <source>
        <dbReference type="ARBA" id="ARBA00023136"/>
    </source>
</evidence>
<evidence type="ECO:0000259" key="10">
    <source>
        <dbReference type="PROSITE" id="PS50853"/>
    </source>
</evidence>
<feature type="domain" description="Ig-like" evidence="9">
    <location>
        <begin position="840"/>
        <end position="937"/>
    </location>
</feature>
<evidence type="ECO:0000256" key="1">
    <source>
        <dbReference type="ARBA" id="ARBA00004479"/>
    </source>
</evidence>
<feature type="domain" description="Ig-like" evidence="9">
    <location>
        <begin position="451"/>
        <end position="541"/>
    </location>
</feature>
<feature type="domain" description="Ig-like" evidence="9">
    <location>
        <begin position="546"/>
        <end position="651"/>
    </location>
</feature>
<evidence type="ECO:0000256" key="6">
    <source>
        <dbReference type="SAM" id="MobiDB-lite"/>
    </source>
</evidence>
<dbReference type="PROSITE" id="PS50853">
    <property type="entry name" value="FN3"/>
    <property type="match status" value="1"/>
</dbReference>
<evidence type="ECO:0000256" key="7">
    <source>
        <dbReference type="SAM" id="Phobius"/>
    </source>
</evidence>
<keyword evidence="5" id="KW-0393">Immunoglobulin domain</keyword>
<comment type="subcellular location">
    <subcellularLocation>
        <location evidence="1">Membrane</location>
        <topology evidence="1">Single-pass type I membrane protein</topology>
    </subcellularLocation>
</comment>
<dbReference type="EMBL" id="JAKKPZ010000002">
    <property type="protein sequence ID" value="KAI1725907.1"/>
    <property type="molecule type" value="Genomic_DNA"/>
</dbReference>
<dbReference type="Gene3D" id="2.60.40.10">
    <property type="entry name" value="Immunoglobulins"/>
    <property type="match status" value="10"/>
</dbReference>
<keyword evidence="2 7" id="KW-0472">Membrane</keyword>
<feature type="region of interest" description="Disordered" evidence="6">
    <location>
        <begin position="1265"/>
        <end position="1295"/>
    </location>
</feature>
<dbReference type="SMART" id="SM00408">
    <property type="entry name" value="IGc2"/>
    <property type="match status" value="4"/>
</dbReference>
<name>A0AAD4NEJ2_9BILA</name>
<evidence type="ECO:0000256" key="4">
    <source>
        <dbReference type="ARBA" id="ARBA00023180"/>
    </source>
</evidence>
<dbReference type="Pfam" id="PF13895">
    <property type="entry name" value="Ig_2"/>
    <property type="match status" value="1"/>
</dbReference>
<feature type="domain" description="Fibronectin type-III" evidence="10">
    <location>
        <begin position="944"/>
        <end position="1035"/>
    </location>
</feature>
<feature type="domain" description="Ig-like" evidence="9">
    <location>
        <begin position="347"/>
        <end position="437"/>
    </location>
</feature>
<dbReference type="InterPro" id="IPR051275">
    <property type="entry name" value="Cell_adhesion_signaling"/>
</dbReference>
<feature type="signal peptide" evidence="8">
    <location>
        <begin position="1"/>
        <end position="27"/>
    </location>
</feature>
<dbReference type="GO" id="GO:0016020">
    <property type="term" value="C:membrane"/>
    <property type="evidence" value="ECO:0007669"/>
    <property type="project" value="UniProtKB-SubCell"/>
</dbReference>
<feature type="domain" description="Ig-like" evidence="9">
    <location>
        <begin position="658"/>
        <end position="747"/>
    </location>
</feature>
<dbReference type="InterPro" id="IPR003961">
    <property type="entry name" value="FN3_dom"/>
</dbReference>
<organism evidence="11 12">
    <name type="scientific">Ditylenchus destructor</name>
    <dbReference type="NCBI Taxonomy" id="166010"/>
    <lineage>
        <taxon>Eukaryota</taxon>
        <taxon>Metazoa</taxon>
        <taxon>Ecdysozoa</taxon>
        <taxon>Nematoda</taxon>
        <taxon>Chromadorea</taxon>
        <taxon>Rhabditida</taxon>
        <taxon>Tylenchina</taxon>
        <taxon>Tylenchomorpha</taxon>
        <taxon>Sphaerularioidea</taxon>
        <taxon>Anguinidae</taxon>
        <taxon>Anguininae</taxon>
        <taxon>Ditylenchus</taxon>
    </lineage>
</organism>
<keyword evidence="7" id="KW-1133">Transmembrane helix</keyword>
<dbReference type="Pfam" id="PF08205">
    <property type="entry name" value="C2-set_2"/>
    <property type="match status" value="2"/>
</dbReference>
<dbReference type="InterPro" id="IPR036179">
    <property type="entry name" value="Ig-like_dom_sf"/>
</dbReference>
<dbReference type="InterPro" id="IPR003599">
    <property type="entry name" value="Ig_sub"/>
</dbReference>
<dbReference type="SUPFAM" id="SSF49265">
    <property type="entry name" value="Fibronectin type III"/>
    <property type="match status" value="1"/>
</dbReference>
<dbReference type="CDD" id="cd00063">
    <property type="entry name" value="FN3"/>
    <property type="match status" value="1"/>
</dbReference>
<feature type="chain" id="PRO_5041900651" evidence="8">
    <location>
        <begin position="28"/>
        <end position="1336"/>
    </location>
</feature>
<dbReference type="Proteomes" id="UP001201812">
    <property type="component" value="Unassembled WGS sequence"/>
</dbReference>
<dbReference type="Pfam" id="PF00041">
    <property type="entry name" value="fn3"/>
    <property type="match status" value="1"/>
</dbReference>
<proteinExistence type="predicted"/>
<keyword evidence="4" id="KW-0325">Glycoprotein</keyword>
<evidence type="ECO:0000259" key="9">
    <source>
        <dbReference type="PROSITE" id="PS50835"/>
    </source>
</evidence>
<reference evidence="11" key="1">
    <citation type="submission" date="2022-01" db="EMBL/GenBank/DDBJ databases">
        <title>Genome Sequence Resource for Two Populations of Ditylenchus destructor, the Migratory Endoparasitic Phytonematode.</title>
        <authorList>
            <person name="Zhang H."/>
            <person name="Lin R."/>
            <person name="Xie B."/>
        </authorList>
    </citation>
    <scope>NUCLEOTIDE SEQUENCE</scope>
    <source>
        <strain evidence="11">BazhouSP</strain>
    </source>
</reference>
<comment type="caution">
    <text evidence="11">The sequence shown here is derived from an EMBL/GenBank/DDBJ whole genome shotgun (WGS) entry which is preliminary data.</text>
</comment>
<keyword evidence="8" id="KW-0732">Signal</keyword>
<feature type="domain" description="Ig-like" evidence="9">
    <location>
        <begin position="250"/>
        <end position="340"/>
    </location>
</feature>
<dbReference type="InterPro" id="IPR013151">
    <property type="entry name" value="Immunoglobulin_dom"/>
</dbReference>
<dbReference type="SMART" id="SM00409">
    <property type="entry name" value="IG"/>
    <property type="match status" value="8"/>
</dbReference>
<dbReference type="InterPro" id="IPR013162">
    <property type="entry name" value="CD80_C2-set"/>
</dbReference>
<feature type="compositionally biased region" description="Polar residues" evidence="6">
    <location>
        <begin position="1271"/>
        <end position="1295"/>
    </location>
</feature>
<dbReference type="Pfam" id="PF00047">
    <property type="entry name" value="ig"/>
    <property type="match status" value="3"/>
</dbReference>
<evidence type="ECO:0000256" key="5">
    <source>
        <dbReference type="ARBA" id="ARBA00023319"/>
    </source>
</evidence>
<accession>A0AAD4NEJ2</accession>
<evidence type="ECO:0000256" key="8">
    <source>
        <dbReference type="SAM" id="SignalP"/>
    </source>
</evidence>
<feature type="region of interest" description="Disordered" evidence="6">
    <location>
        <begin position="1310"/>
        <end position="1336"/>
    </location>
</feature>
<feature type="compositionally biased region" description="Polar residues" evidence="6">
    <location>
        <begin position="1310"/>
        <end position="1329"/>
    </location>
</feature>
<evidence type="ECO:0000313" key="11">
    <source>
        <dbReference type="EMBL" id="KAI1725907.1"/>
    </source>
</evidence>
<dbReference type="PANTHER" id="PTHR11640">
    <property type="entry name" value="NEPHRIN"/>
    <property type="match status" value="1"/>
</dbReference>
<feature type="transmembrane region" description="Helical" evidence="7">
    <location>
        <begin position="1054"/>
        <end position="1076"/>
    </location>
</feature>
<dbReference type="SMART" id="SM00060">
    <property type="entry name" value="FN3"/>
    <property type="match status" value="1"/>
</dbReference>
<feature type="domain" description="Ig-like" evidence="9">
    <location>
        <begin position="749"/>
        <end position="830"/>
    </location>
</feature>
<dbReference type="InterPro" id="IPR013783">
    <property type="entry name" value="Ig-like_fold"/>
</dbReference>
<evidence type="ECO:0000313" key="12">
    <source>
        <dbReference type="Proteomes" id="UP001201812"/>
    </source>
</evidence>
<dbReference type="InterPro" id="IPR036116">
    <property type="entry name" value="FN3_sf"/>
</dbReference>
<sequence length="1336" mass="147648">MARRRRLHFSIIRLLCIICAFLLSASAANYEFRERPQNTSVLIGKDVTLKCSVPASNTEFDSLSQWRNNVGALLGYHDSGHLPGYSGRYSYVKESSEELHLKIERVTLGDDGKFECQMVRPHGTAPKFLRASAFINILVPPESVFFQHYKGGSTIEVNEETPLNVTCVGSAAKPATEINMFLSGKKVTDNIQRWTEQLENGTFKSFATLAWSPTKNDHNKLLSCEGNHRETGTNLRNSITLHVLYSSDRPKIDIIGGGEQLKAGQNLTLLCSAEGGNPPPRLFWSTQDGSIINSTYQYDFTNQITRNGYNFVVRGSDNNVAYECSSFNRENAAPLKKSITLHVDYPPSAVYLYGSTTVRKGESVVISCQTAVSSPASVIHWKVNGQGTRLQAQAEKRQAQGHVTESNITIDSITLLSGQNQITVECIATNTEGPSVSNNHIIRVLSPPSTPVIFEPERNPPLLEGNLLNLTCEAQGGHPLATLSWYRGVEKLRESHSENIGEASRSTVGIQLDRSMNQQQIKCEAESGALDEPLVTTKVLSVLFPPSHMKIHPMDAGHTSIVADAPSRLACHVPSSNPPAEISWEFESKSNRRATTKQGQYTKRNRPVGEYKGYETENVIQFIPTEEMDKSTVRCIASHSQWTEPKSTTYTLDVMYPPRISVEGPISITVGEGESFEEKFTIYANPPVNSYEWKRNGITVDGSAGAIYIRGPIIGGNGVGKEDSAEYTLKASNRIGTANVSLRLIISYPARVTYITSPVIAGQGEDVVLECEGDGYPLKHGMVKWFRGNNEMKSIVQDERRAVLRLNATHETGGAYNCVADNGVGKPNFTTAYLLVRRAPVILPGFDRAAGPIGGKATLRCRAVAVPNAEFSWAIEGNGMMISQNTSKYKFFDTQLDHSTFQSTLTILNLEELDYLYRYRCRANNRLGIIQSYVSLEKPGPPNTPTDLEVVNVTDKTVSLSWIPGFDGGSDQFFELRYRSASDLDDKSVNSSGSRVQIGDLESEQTYRVQIRAINMRGRLSEFSSPVLQFRTLDKNMQGVYKVATESGSLTKSLMIVIIAVLVLLVLINLLLLYCCKRSQNKKKMQEKTEKARTLNYGSDGSARIHIYGTMGTPGTNRRPDSTNTNKSELLNEPPLNDDSQSIRSVRTIIEVNPNGYMMNHINNPNGEFYEANCIADYDTNQDFYSPINKSMLHNGTTYAAVPHPEPPYNGSNSYVYSDIGHPYGPGYPIIESPAMQRHRMDYAYTLPMEPNTFLPSEYGHTNGCTGYGNPHQQSHSQYQTTAGNPNNNNYGTSRSLNQAIRSPKLMSTFVHQPTNSGSGNQLGVSTCDPSEGDLV</sequence>
<dbReference type="SUPFAM" id="SSF48726">
    <property type="entry name" value="Immunoglobulin"/>
    <property type="match status" value="9"/>
</dbReference>
<dbReference type="InterPro" id="IPR003598">
    <property type="entry name" value="Ig_sub2"/>
</dbReference>
<dbReference type="PROSITE" id="PS50835">
    <property type="entry name" value="IG_LIKE"/>
    <property type="match status" value="8"/>
</dbReference>
<dbReference type="InterPro" id="IPR007110">
    <property type="entry name" value="Ig-like_dom"/>
</dbReference>
<dbReference type="PANTHER" id="PTHR11640:SF31">
    <property type="entry name" value="IRREGULAR CHIASM C-ROUGHEST PROTEIN-RELATED"/>
    <property type="match status" value="1"/>
</dbReference>
<keyword evidence="7" id="KW-0812">Transmembrane</keyword>
<keyword evidence="12" id="KW-1185">Reference proteome</keyword>
<feature type="domain" description="Ig-like" evidence="9">
    <location>
        <begin position="30"/>
        <end position="118"/>
    </location>
</feature>
<keyword evidence="3" id="KW-1015">Disulfide bond</keyword>
<evidence type="ECO:0000256" key="3">
    <source>
        <dbReference type="ARBA" id="ARBA00023157"/>
    </source>
</evidence>